<feature type="chain" id="PRO_5029474972" description="Fungal lipase-type domain-containing protein" evidence="1">
    <location>
        <begin position="19"/>
        <end position="383"/>
    </location>
</feature>
<dbReference type="SUPFAM" id="SSF53474">
    <property type="entry name" value="alpha/beta-Hydrolases"/>
    <property type="match status" value="1"/>
</dbReference>
<evidence type="ECO:0000313" key="3">
    <source>
        <dbReference type="EMBL" id="KAF6035408.1"/>
    </source>
</evidence>
<dbReference type="Gene3D" id="3.40.50.1820">
    <property type="entry name" value="alpha/beta hydrolase"/>
    <property type="match status" value="1"/>
</dbReference>
<evidence type="ECO:0000256" key="1">
    <source>
        <dbReference type="SAM" id="SignalP"/>
    </source>
</evidence>
<protein>
    <recommendedName>
        <fullName evidence="2">Fungal lipase-type domain-containing protein</fullName>
    </recommendedName>
</protein>
<dbReference type="OrthoDB" id="5960337at2759"/>
<evidence type="ECO:0000259" key="2">
    <source>
        <dbReference type="Pfam" id="PF01764"/>
    </source>
</evidence>
<evidence type="ECO:0000313" key="4">
    <source>
        <dbReference type="Proteomes" id="UP000593567"/>
    </source>
</evidence>
<reference evidence="3" key="1">
    <citation type="submission" date="2020-06" db="EMBL/GenBank/DDBJ databases">
        <title>Draft genome of Bugula neritina, a colonial animal packing powerful symbionts and potential medicines.</title>
        <authorList>
            <person name="Rayko M."/>
        </authorList>
    </citation>
    <scope>NUCLEOTIDE SEQUENCE [LARGE SCALE GENOMIC DNA]</scope>
    <source>
        <strain evidence="3">Kwan_BN1</strain>
    </source>
</reference>
<accession>A0A7J7KCS4</accession>
<proteinExistence type="predicted"/>
<name>A0A7J7KCS4_BUGNE</name>
<dbReference type="EMBL" id="VXIV02000882">
    <property type="protein sequence ID" value="KAF6035408.1"/>
    <property type="molecule type" value="Genomic_DNA"/>
</dbReference>
<keyword evidence="4" id="KW-1185">Reference proteome</keyword>
<dbReference type="Proteomes" id="UP000593567">
    <property type="component" value="Unassembled WGS sequence"/>
</dbReference>
<dbReference type="Pfam" id="PF01764">
    <property type="entry name" value="Lipase_3"/>
    <property type="match status" value="1"/>
</dbReference>
<dbReference type="InterPro" id="IPR029058">
    <property type="entry name" value="AB_hydrolase_fold"/>
</dbReference>
<feature type="domain" description="Fungal lipase-type" evidence="2">
    <location>
        <begin position="156"/>
        <end position="287"/>
    </location>
</feature>
<sequence length="383" mass="43203">MFAREIVVVLSVLSAALCCVEYKDCESCAGSEHRVRFSMKSCEWCPLTLKCRTQGSVFANHCDRDLSVGAADLCGWIEEPRMKYDSQLAEELAKWSSLAYVDPRKLNKSSIQSAVDAQFNNSYQLVEFLMADCDWAGDENYCKAVVAKSESQNRIVVALEGTFSSYQSHGKDNRTYFTNMTTFSPTGGKILLYRKAAHDSLYPCVKSLLKELTTTMPTAEVMVTGHAFGGAQAQLMAAHMITNDVASRRNVHIYTFGSPRVGDKGFAYSYDRMADNSWRVTRRNDFMALGGARDVFPFCFHTRREVYYDYPGVMNSTTDYKICDSNEGEEGCLEDRADMERGVIAGNLYRYFVPNISEYMKNFMKAGNNTITKRRATCHTMPF</sequence>
<gene>
    <name evidence="3" type="ORF">EB796_006282</name>
</gene>
<dbReference type="GO" id="GO:0006629">
    <property type="term" value="P:lipid metabolic process"/>
    <property type="evidence" value="ECO:0007669"/>
    <property type="project" value="InterPro"/>
</dbReference>
<keyword evidence="1" id="KW-0732">Signal</keyword>
<dbReference type="InterPro" id="IPR002921">
    <property type="entry name" value="Fungal_lipase-type"/>
</dbReference>
<dbReference type="CDD" id="cd00519">
    <property type="entry name" value="Lipase_3"/>
    <property type="match status" value="1"/>
</dbReference>
<feature type="signal peptide" evidence="1">
    <location>
        <begin position="1"/>
        <end position="18"/>
    </location>
</feature>
<organism evidence="3 4">
    <name type="scientific">Bugula neritina</name>
    <name type="common">Brown bryozoan</name>
    <name type="synonym">Sertularia neritina</name>
    <dbReference type="NCBI Taxonomy" id="10212"/>
    <lineage>
        <taxon>Eukaryota</taxon>
        <taxon>Metazoa</taxon>
        <taxon>Spiralia</taxon>
        <taxon>Lophotrochozoa</taxon>
        <taxon>Bryozoa</taxon>
        <taxon>Gymnolaemata</taxon>
        <taxon>Cheilostomatida</taxon>
        <taxon>Flustrina</taxon>
        <taxon>Buguloidea</taxon>
        <taxon>Bugulidae</taxon>
        <taxon>Bugula</taxon>
    </lineage>
</organism>
<dbReference type="PANTHER" id="PTHR45908">
    <property type="entry name" value="PROTEIN CBG11750-RELATED"/>
    <property type="match status" value="1"/>
</dbReference>
<dbReference type="AlphaFoldDB" id="A0A7J7KCS4"/>
<comment type="caution">
    <text evidence="3">The sequence shown here is derived from an EMBL/GenBank/DDBJ whole genome shotgun (WGS) entry which is preliminary data.</text>
</comment>